<dbReference type="PANTHER" id="PTHR10746">
    <property type="entry name" value="50S RIBOSOMAL PROTEIN L4"/>
    <property type="match status" value="1"/>
</dbReference>
<feature type="compositionally biased region" description="Low complexity" evidence="5">
    <location>
        <begin position="34"/>
        <end position="47"/>
    </location>
</feature>
<feature type="region of interest" description="Disordered" evidence="5">
    <location>
        <begin position="24"/>
        <end position="74"/>
    </location>
</feature>
<evidence type="ECO:0000256" key="5">
    <source>
        <dbReference type="SAM" id="MobiDB-lite"/>
    </source>
</evidence>
<dbReference type="NCBIfam" id="TIGR03953">
    <property type="entry name" value="rplD_bact"/>
    <property type="match status" value="1"/>
</dbReference>
<comment type="similarity">
    <text evidence="1">Belongs to the universal ribosomal protein uL4 family.</text>
</comment>
<protein>
    <recommendedName>
        <fullName evidence="4">Large ribosomal subunit protein uL4m</fullName>
    </recommendedName>
</protein>
<dbReference type="PANTHER" id="PTHR10746:SF6">
    <property type="entry name" value="LARGE RIBOSOMAL SUBUNIT PROTEIN UL4M"/>
    <property type="match status" value="1"/>
</dbReference>
<dbReference type="EMBL" id="JBFMKM010000008">
    <property type="protein sequence ID" value="KAL1304408.1"/>
    <property type="molecule type" value="Genomic_DNA"/>
</dbReference>
<organism evidence="6 7">
    <name type="scientific">Neodothiora populina</name>
    <dbReference type="NCBI Taxonomy" id="2781224"/>
    <lineage>
        <taxon>Eukaryota</taxon>
        <taxon>Fungi</taxon>
        <taxon>Dikarya</taxon>
        <taxon>Ascomycota</taxon>
        <taxon>Pezizomycotina</taxon>
        <taxon>Dothideomycetes</taxon>
        <taxon>Dothideomycetidae</taxon>
        <taxon>Dothideales</taxon>
        <taxon>Dothioraceae</taxon>
        <taxon>Neodothiora</taxon>
    </lineage>
</organism>
<comment type="caution">
    <text evidence="6">The sequence shown here is derived from an EMBL/GenBank/DDBJ whole genome shotgun (WGS) entry which is preliminary data.</text>
</comment>
<name>A0ABR3PE25_9PEZI</name>
<dbReference type="Gene3D" id="3.40.1370.10">
    <property type="match status" value="1"/>
</dbReference>
<evidence type="ECO:0000256" key="2">
    <source>
        <dbReference type="ARBA" id="ARBA00022980"/>
    </source>
</evidence>
<dbReference type="Pfam" id="PF00573">
    <property type="entry name" value="Ribosomal_L4"/>
    <property type="match status" value="1"/>
</dbReference>
<keyword evidence="3" id="KW-0687">Ribonucleoprotein</keyword>
<sequence length="313" mass="34388">MAARRLLDPTRGLSSVSAGRLQPFLSRSMATTTSSSPISDSSLSSRSVEATYTQPPPHSTAGPATATISRPAPPPANPFLSTALTTLYSFPDLEPKTVVHYPSTHLLVPLRKDILHRAVVFEGDATRQGTASTKWRSEVHGSNRKVRPQKGTGKARLGDKKSPMLKGGGVAFGPKPRDFSTDLPRAIYDLAWRVALSYRYRRGQLIVVEDALEIERQGPGSARWMRELLNWQGWGNKDGRSLFVTRHVRPNLVEALDAPGMGKEARVLQVEEVDVKDLLEMGRVVIERRALDYVLGKHVSDLKGAKVTYEASS</sequence>
<dbReference type="InterPro" id="IPR013005">
    <property type="entry name" value="Ribosomal_uL4-like"/>
</dbReference>
<dbReference type="RefSeq" id="XP_069200683.1">
    <property type="nucleotide sequence ID" value="XM_069342873.1"/>
</dbReference>
<reference evidence="6 7" key="1">
    <citation type="submission" date="2024-07" db="EMBL/GenBank/DDBJ databases">
        <title>Draft sequence of the Neodothiora populina.</title>
        <authorList>
            <person name="Drown D.D."/>
            <person name="Schuette U.S."/>
            <person name="Buechlein A.B."/>
            <person name="Rusch D.R."/>
            <person name="Winton L.W."/>
            <person name="Adams G.A."/>
        </authorList>
    </citation>
    <scope>NUCLEOTIDE SEQUENCE [LARGE SCALE GENOMIC DNA]</scope>
    <source>
        <strain evidence="6 7">CPC 39397</strain>
    </source>
</reference>
<dbReference type="GeneID" id="95977107"/>
<evidence type="ECO:0000256" key="1">
    <source>
        <dbReference type="ARBA" id="ARBA00010528"/>
    </source>
</evidence>
<keyword evidence="7" id="KW-1185">Reference proteome</keyword>
<accession>A0ABR3PE25</accession>
<evidence type="ECO:0000256" key="3">
    <source>
        <dbReference type="ARBA" id="ARBA00023274"/>
    </source>
</evidence>
<proteinExistence type="inferred from homology"/>
<dbReference type="SUPFAM" id="SSF52166">
    <property type="entry name" value="Ribosomal protein L4"/>
    <property type="match status" value="1"/>
</dbReference>
<evidence type="ECO:0000313" key="7">
    <source>
        <dbReference type="Proteomes" id="UP001562354"/>
    </source>
</evidence>
<dbReference type="InterPro" id="IPR002136">
    <property type="entry name" value="Ribosomal_uL4"/>
</dbReference>
<evidence type="ECO:0000256" key="4">
    <source>
        <dbReference type="ARBA" id="ARBA00040565"/>
    </source>
</evidence>
<dbReference type="Proteomes" id="UP001562354">
    <property type="component" value="Unassembled WGS sequence"/>
</dbReference>
<feature type="region of interest" description="Disordered" evidence="5">
    <location>
        <begin position="130"/>
        <end position="171"/>
    </location>
</feature>
<keyword evidence="2" id="KW-0689">Ribosomal protein</keyword>
<evidence type="ECO:0000313" key="6">
    <source>
        <dbReference type="EMBL" id="KAL1304408.1"/>
    </source>
</evidence>
<dbReference type="InterPro" id="IPR023574">
    <property type="entry name" value="Ribosomal_uL4_dom_sf"/>
</dbReference>
<gene>
    <name evidence="6" type="ORF">AAFC00_003406</name>
</gene>